<dbReference type="Proteomes" id="UP000076532">
    <property type="component" value="Unassembled WGS sequence"/>
</dbReference>
<sequence length="112" mass="11760">ACGLSFGSCNGRWCISTACVEKCRPFKRRYSRTPALLSTHGHLWSFRKHSLVPDNPPVLTLPSSSDPSSSLTPAGDLSSPAQSNAASRHATSASSHTLCDDAPTSTSSTGAR</sequence>
<feature type="region of interest" description="Disordered" evidence="1">
    <location>
        <begin position="55"/>
        <end position="112"/>
    </location>
</feature>
<evidence type="ECO:0000313" key="2">
    <source>
        <dbReference type="EMBL" id="KZP13663.1"/>
    </source>
</evidence>
<dbReference type="AlphaFoldDB" id="A0A166CHK7"/>
<proteinExistence type="predicted"/>
<feature type="compositionally biased region" description="Low complexity" evidence="1">
    <location>
        <begin position="85"/>
        <end position="97"/>
    </location>
</feature>
<name>A0A166CHK7_9AGAM</name>
<feature type="non-terminal residue" evidence="2">
    <location>
        <position position="1"/>
    </location>
</feature>
<protein>
    <submittedName>
        <fullName evidence="2">Uncharacterized protein</fullName>
    </submittedName>
</protein>
<gene>
    <name evidence="2" type="ORF">FIBSPDRAFT_1049274</name>
</gene>
<dbReference type="EMBL" id="KV417629">
    <property type="protein sequence ID" value="KZP13663.1"/>
    <property type="molecule type" value="Genomic_DNA"/>
</dbReference>
<organism evidence="2 3">
    <name type="scientific">Athelia psychrophila</name>
    <dbReference type="NCBI Taxonomy" id="1759441"/>
    <lineage>
        <taxon>Eukaryota</taxon>
        <taxon>Fungi</taxon>
        <taxon>Dikarya</taxon>
        <taxon>Basidiomycota</taxon>
        <taxon>Agaricomycotina</taxon>
        <taxon>Agaricomycetes</taxon>
        <taxon>Agaricomycetidae</taxon>
        <taxon>Atheliales</taxon>
        <taxon>Atheliaceae</taxon>
        <taxon>Athelia</taxon>
    </lineage>
</organism>
<feature type="compositionally biased region" description="Low complexity" evidence="1">
    <location>
        <begin position="57"/>
        <end position="73"/>
    </location>
</feature>
<accession>A0A166CHK7</accession>
<keyword evidence="3" id="KW-1185">Reference proteome</keyword>
<feature type="compositionally biased region" description="Polar residues" evidence="1">
    <location>
        <begin position="103"/>
        <end position="112"/>
    </location>
</feature>
<reference evidence="2 3" key="1">
    <citation type="journal article" date="2016" name="Mol. Biol. Evol.">
        <title>Comparative Genomics of Early-Diverging Mushroom-Forming Fungi Provides Insights into the Origins of Lignocellulose Decay Capabilities.</title>
        <authorList>
            <person name="Nagy L.G."/>
            <person name="Riley R."/>
            <person name="Tritt A."/>
            <person name="Adam C."/>
            <person name="Daum C."/>
            <person name="Floudas D."/>
            <person name="Sun H."/>
            <person name="Yadav J.S."/>
            <person name="Pangilinan J."/>
            <person name="Larsson K.H."/>
            <person name="Matsuura K."/>
            <person name="Barry K."/>
            <person name="Labutti K."/>
            <person name="Kuo R."/>
            <person name="Ohm R.A."/>
            <person name="Bhattacharya S.S."/>
            <person name="Shirouzu T."/>
            <person name="Yoshinaga Y."/>
            <person name="Martin F.M."/>
            <person name="Grigoriev I.V."/>
            <person name="Hibbett D.S."/>
        </authorList>
    </citation>
    <scope>NUCLEOTIDE SEQUENCE [LARGE SCALE GENOMIC DNA]</scope>
    <source>
        <strain evidence="2 3">CBS 109695</strain>
    </source>
</reference>
<evidence type="ECO:0000313" key="3">
    <source>
        <dbReference type="Proteomes" id="UP000076532"/>
    </source>
</evidence>
<evidence type="ECO:0000256" key="1">
    <source>
        <dbReference type="SAM" id="MobiDB-lite"/>
    </source>
</evidence>